<dbReference type="STRING" id="450378.GCA_001661675_00798"/>
<evidence type="ECO:0000313" key="3">
    <source>
        <dbReference type="Proteomes" id="UP000195807"/>
    </source>
</evidence>
<dbReference type="Proteomes" id="UP000195807">
    <property type="component" value="Chromosome"/>
</dbReference>
<dbReference type="PROSITE" id="PS51257">
    <property type="entry name" value="PROKAR_LIPOPROTEIN"/>
    <property type="match status" value="1"/>
</dbReference>
<feature type="transmembrane region" description="Helical" evidence="1">
    <location>
        <begin position="40"/>
        <end position="59"/>
    </location>
</feature>
<dbReference type="OrthoDB" id="9865429at2"/>
<keyword evidence="1" id="KW-0812">Transmembrane</keyword>
<keyword evidence="1" id="KW-0472">Membrane</keyword>
<keyword evidence="3" id="KW-1185">Reference proteome</keyword>
<reference evidence="2 3" key="1">
    <citation type="submission" date="2017-01" db="EMBL/GenBank/DDBJ databases">
        <title>Complete genome sequence of esterase-producing bacterium Croceicoccus marinus E4A9.</title>
        <authorList>
            <person name="Wu Y.-H."/>
            <person name="Cheng H."/>
            <person name="Xu L."/>
            <person name="Huo Y.-Y."/>
            <person name="Wang C.-S."/>
            <person name="Xu X.-W."/>
        </authorList>
    </citation>
    <scope>NUCLEOTIDE SEQUENCE [LARGE SCALE GENOMIC DNA]</scope>
    <source>
        <strain evidence="2 3">E4A9</strain>
    </source>
</reference>
<feature type="transmembrane region" description="Helical" evidence="1">
    <location>
        <begin position="12"/>
        <end position="34"/>
    </location>
</feature>
<evidence type="ECO:0000256" key="1">
    <source>
        <dbReference type="SAM" id="Phobius"/>
    </source>
</evidence>
<dbReference type="EMBL" id="CP019602">
    <property type="protein sequence ID" value="ARU15488.1"/>
    <property type="molecule type" value="Genomic_DNA"/>
</dbReference>
<dbReference type="RefSeq" id="WP_066843118.1">
    <property type="nucleotide sequence ID" value="NZ_CP019602.1"/>
</dbReference>
<keyword evidence="1" id="KW-1133">Transmembrane helix</keyword>
<dbReference type="AlphaFoldDB" id="A0A1Z1F9I7"/>
<sequence length="128" mass="14374">MQFLIERLRYRALPWTVRLFLCAALLVAACALAVSQQQYLVHAALFGLVYVGTALLFALTHNDWIRFGFSAAHFIVSGLVVYGLVFLLPGRTTDALFPLRVVLIFGATLVTTALLWHPDTGRWVLRRD</sequence>
<gene>
    <name evidence="2" type="ORF">A9D14_03985</name>
</gene>
<feature type="transmembrane region" description="Helical" evidence="1">
    <location>
        <begin position="95"/>
        <end position="116"/>
    </location>
</feature>
<dbReference type="KEGG" id="cman:A9D14_03985"/>
<proteinExistence type="predicted"/>
<organism evidence="2 3">
    <name type="scientific">Croceicoccus marinus</name>
    <dbReference type="NCBI Taxonomy" id="450378"/>
    <lineage>
        <taxon>Bacteria</taxon>
        <taxon>Pseudomonadati</taxon>
        <taxon>Pseudomonadota</taxon>
        <taxon>Alphaproteobacteria</taxon>
        <taxon>Sphingomonadales</taxon>
        <taxon>Erythrobacteraceae</taxon>
        <taxon>Croceicoccus</taxon>
    </lineage>
</organism>
<evidence type="ECO:0000313" key="2">
    <source>
        <dbReference type="EMBL" id="ARU15488.1"/>
    </source>
</evidence>
<accession>A0A1Z1F9I7</accession>
<protein>
    <submittedName>
        <fullName evidence="2">Uncharacterized protein</fullName>
    </submittedName>
</protein>
<name>A0A1Z1F9I7_9SPHN</name>
<feature type="transmembrane region" description="Helical" evidence="1">
    <location>
        <begin position="71"/>
        <end position="89"/>
    </location>
</feature>